<dbReference type="SUPFAM" id="SSF53092">
    <property type="entry name" value="Creatinase/prolidase N-terminal domain"/>
    <property type="match status" value="1"/>
</dbReference>
<dbReference type="EMBL" id="JAVDRF010000001">
    <property type="protein sequence ID" value="MDR6534594.1"/>
    <property type="molecule type" value="Genomic_DNA"/>
</dbReference>
<dbReference type="Pfam" id="PF05195">
    <property type="entry name" value="AMP_N"/>
    <property type="match status" value="1"/>
</dbReference>
<evidence type="ECO:0000256" key="7">
    <source>
        <dbReference type="ARBA" id="ARBA00022801"/>
    </source>
</evidence>
<dbReference type="Gene3D" id="3.90.230.10">
    <property type="entry name" value="Creatinase/methionine aminopeptidase superfamily"/>
    <property type="match status" value="1"/>
</dbReference>
<proteinExistence type="inferred from homology"/>
<keyword evidence="8" id="KW-0482">Metalloprotease</keyword>
<keyword evidence="9" id="KW-0464">Manganese</keyword>
<dbReference type="GO" id="GO:0004177">
    <property type="term" value="F:aminopeptidase activity"/>
    <property type="evidence" value="ECO:0007669"/>
    <property type="project" value="UniProtKB-KW"/>
</dbReference>
<evidence type="ECO:0000256" key="2">
    <source>
        <dbReference type="ARBA" id="ARBA00001936"/>
    </source>
</evidence>
<evidence type="ECO:0000259" key="11">
    <source>
        <dbReference type="SMART" id="SM01011"/>
    </source>
</evidence>
<accession>A0ABU1N820</accession>
<evidence type="ECO:0000256" key="6">
    <source>
        <dbReference type="ARBA" id="ARBA00022723"/>
    </source>
</evidence>
<dbReference type="InterPro" id="IPR036005">
    <property type="entry name" value="Creatinase/aminopeptidase-like"/>
</dbReference>
<keyword evidence="13" id="KW-1185">Reference proteome</keyword>
<dbReference type="EC" id="3.4.11.9" evidence="4"/>
<comment type="caution">
    <text evidence="12">The sequence shown here is derived from an EMBL/GenBank/DDBJ whole genome shotgun (WGS) entry which is preliminary data.</text>
</comment>
<dbReference type="InterPro" id="IPR052433">
    <property type="entry name" value="X-Pro_dipept-like"/>
</dbReference>
<dbReference type="Gene3D" id="3.40.350.10">
    <property type="entry name" value="Creatinase/prolidase N-terminal domain"/>
    <property type="match status" value="1"/>
</dbReference>
<sequence>MGPDAVAIIPTAPERPRNRDTDFLFRHDSYFYYLTGFTEPNAWLVLTSEGRTTLFCAPKDREREIWDGYRLGPDAAPAALGVDEAFSIEELDARMPQLLENMKTVWYPFATHKGLESRVDGWLSAVRARVRYGALCPEEQRDLCGPLDEMRLIKDAREQDTMRRAAQISARGHVRAMQLSARMLREGRDVREYHLDAELLHEFRLGGSQYPAYTSIVAAGANACVLHYRADVAPVRSGELVLIDAGCELDGYASDITRTFPASGIFSGPQRALYELVLASQDAAVAATRAGARFNDPHEATVRVLSQGMLDLGLLDANQVGGVDDVIEKRAYFTYYMHRTGHWLGMDVHDCGSYVEPAQANEVSERRDPLSNELIRNRPSRILKPGMVLTIEPGIYVRPGEGVPEAFHNIGIRIEDDAIVTETGCELISRGVPVKPDEIEALMRP</sequence>
<dbReference type="InterPro" id="IPR000994">
    <property type="entry name" value="Pept_M24"/>
</dbReference>
<gene>
    <name evidence="12" type="ORF">J2739_000354</name>
</gene>
<keyword evidence="12" id="KW-0031">Aminopeptidase</keyword>
<dbReference type="PANTHER" id="PTHR43226">
    <property type="entry name" value="XAA-PRO AMINOPEPTIDASE 3"/>
    <property type="match status" value="1"/>
</dbReference>
<keyword evidence="7 12" id="KW-0378">Hydrolase</keyword>
<dbReference type="CDD" id="cd01087">
    <property type="entry name" value="Prolidase"/>
    <property type="match status" value="1"/>
</dbReference>
<keyword evidence="5" id="KW-0645">Protease</keyword>
<dbReference type="Pfam" id="PF00557">
    <property type="entry name" value="Peptidase_M24"/>
    <property type="match status" value="1"/>
</dbReference>
<evidence type="ECO:0000256" key="10">
    <source>
        <dbReference type="RuleBase" id="RU000590"/>
    </source>
</evidence>
<reference evidence="12 13" key="1">
    <citation type="submission" date="2023-07" db="EMBL/GenBank/DDBJ databases">
        <title>Sorghum-associated microbial communities from plants grown in Nebraska, USA.</title>
        <authorList>
            <person name="Schachtman D."/>
        </authorList>
    </citation>
    <scope>NUCLEOTIDE SEQUENCE [LARGE SCALE GENOMIC DNA]</scope>
    <source>
        <strain evidence="12 13">DS1781</strain>
    </source>
</reference>
<dbReference type="InterPro" id="IPR029149">
    <property type="entry name" value="Creatin/AminoP/Spt16_N"/>
</dbReference>
<feature type="domain" description="Aminopeptidase P N-terminal" evidence="11">
    <location>
        <begin position="1"/>
        <end position="116"/>
    </location>
</feature>
<comment type="similarity">
    <text evidence="3 10">Belongs to the peptidase M24B family.</text>
</comment>
<evidence type="ECO:0000256" key="9">
    <source>
        <dbReference type="ARBA" id="ARBA00023211"/>
    </source>
</evidence>
<dbReference type="InterPro" id="IPR001131">
    <property type="entry name" value="Peptidase_M24B_aminopep-P_CS"/>
</dbReference>
<dbReference type="SMART" id="SM01011">
    <property type="entry name" value="AMP_N"/>
    <property type="match status" value="1"/>
</dbReference>
<evidence type="ECO:0000256" key="8">
    <source>
        <dbReference type="ARBA" id="ARBA00023049"/>
    </source>
</evidence>
<name>A0ABU1N820_9BURK</name>
<dbReference type="PROSITE" id="PS00491">
    <property type="entry name" value="PROLINE_PEPTIDASE"/>
    <property type="match status" value="1"/>
</dbReference>
<evidence type="ECO:0000313" key="13">
    <source>
        <dbReference type="Proteomes" id="UP001184230"/>
    </source>
</evidence>
<comment type="catalytic activity">
    <reaction evidence="1">
        <text>Release of any N-terminal amino acid, including proline, that is linked to proline, even from a dipeptide or tripeptide.</text>
        <dbReference type="EC" id="3.4.11.9"/>
    </reaction>
</comment>
<keyword evidence="6 10" id="KW-0479">Metal-binding</keyword>
<organism evidence="12 13">
    <name type="scientific">Variovorax soli</name>
    <dbReference type="NCBI Taxonomy" id="376815"/>
    <lineage>
        <taxon>Bacteria</taxon>
        <taxon>Pseudomonadati</taxon>
        <taxon>Pseudomonadota</taxon>
        <taxon>Betaproteobacteria</taxon>
        <taxon>Burkholderiales</taxon>
        <taxon>Comamonadaceae</taxon>
        <taxon>Variovorax</taxon>
    </lineage>
</organism>
<evidence type="ECO:0000256" key="3">
    <source>
        <dbReference type="ARBA" id="ARBA00008766"/>
    </source>
</evidence>
<dbReference type="SUPFAM" id="SSF55920">
    <property type="entry name" value="Creatinase/aminopeptidase"/>
    <property type="match status" value="1"/>
</dbReference>
<dbReference type="InterPro" id="IPR007865">
    <property type="entry name" value="Aminopep_P_N"/>
</dbReference>
<protein>
    <recommendedName>
        <fullName evidence="4">Xaa-Pro aminopeptidase</fullName>
        <ecNumber evidence="4">3.4.11.9</ecNumber>
    </recommendedName>
</protein>
<dbReference type="Proteomes" id="UP001184230">
    <property type="component" value="Unassembled WGS sequence"/>
</dbReference>
<evidence type="ECO:0000256" key="5">
    <source>
        <dbReference type="ARBA" id="ARBA00022670"/>
    </source>
</evidence>
<dbReference type="PANTHER" id="PTHR43226:SF4">
    <property type="entry name" value="XAA-PRO AMINOPEPTIDASE 3"/>
    <property type="match status" value="1"/>
</dbReference>
<evidence type="ECO:0000256" key="4">
    <source>
        <dbReference type="ARBA" id="ARBA00012574"/>
    </source>
</evidence>
<evidence type="ECO:0000313" key="12">
    <source>
        <dbReference type="EMBL" id="MDR6534594.1"/>
    </source>
</evidence>
<comment type="cofactor">
    <cofactor evidence="2">
        <name>Mn(2+)</name>
        <dbReference type="ChEBI" id="CHEBI:29035"/>
    </cofactor>
</comment>
<evidence type="ECO:0000256" key="1">
    <source>
        <dbReference type="ARBA" id="ARBA00001424"/>
    </source>
</evidence>